<comment type="caution">
    <text evidence="1">The sequence shown here is derived from an EMBL/GenBank/DDBJ whole genome shotgun (WGS) entry which is preliminary data.</text>
</comment>
<evidence type="ECO:0000313" key="1">
    <source>
        <dbReference type="EMBL" id="GIO51273.1"/>
    </source>
</evidence>
<keyword evidence="2" id="KW-1185">Reference proteome</keyword>
<dbReference type="InterPro" id="IPR011990">
    <property type="entry name" value="TPR-like_helical_dom_sf"/>
</dbReference>
<protein>
    <submittedName>
        <fullName evidence="1">Uncharacterized protein</fullName>
    </submittedName>
</protein>
<organism evidence="1 2">
    <name type="scientific">Paenibacillus azoreducens</name>
    <dbReference type="NCBI Taxonomy" id="116718"/>
    <lineage>
        <taxon>Bacteria</taxon>
        <taxon>Bacillati</taxon>
        <taxon>Bacillota</taxon>
        <taxon>Bacilli</taxon>
        <taxon>Bacillales</taxon>
        <taxon>Paenibacillaceae</taxon>
        <taxon>Paenibacillus</taxon>
    </lineage>
</organism>
<name>A0A919YL01_9BACL</name>
<accession>A0A919YL01</accession>
<proteinExistence type="predicted"/>
<dbReference type="AlphaFoldDB" id="A0A919YL01"/>
<dbReference type="EMBL" id="BORT01000048">
    <property type="protein sequence ID" value="GIO51273.1"/>
    <property type="molecule type" value="Genomic_DNA"/>
</dbReference>
<dbReference type="Proteomes" id="UP000682811">
    <property type="component" value="Unassembled WGS sequence"/>
</dbReference>
<evidence type="ECO:0000313" key="2">
    <source>
        <dbReference type="Proteomes" id="UP000682811"/>
    </source>
</evidence>
<dbReference type="Gene3D" id="1.25.40.10">
    <property type="entry name" value="Tetratricopeptide repeat domain"/>
    <property type="match status" value="1"/>
</dbReference>
<reference evidence="1 2" key="1">
    <citation type="submission" date="2021-03" db="EMBL/GenBank/DDBJ databases">
        <title>Antimicrobial resistance genes in bacteria isolated from Japanese honey, and their potential for conferring macrolide and lincosamide resistance in the American foulbrood pathogen Paenibacillus larvae.</title>
        <authorList>
            <person name="Okamoto M."/>
            <person name="Kumagai M."/>
            <person name="Kanamori H."/>
            <person name="Takamatsu D."/>
        </authorList>
    </citation>
    <scope>NUCLEOTIDE SEQUENCE [LARGE SCALE GENOMIC DNA]</scope>
    <source>
        <strain evidence="1 2">J34TS1</strain>
    </source>
</reference>
<gene>
    <name evidence="1" type="ORF">J34TS1_60380</name>
</gene>
<sequence>MPYLEDGYAGSMKMYAELHHLSEVRKVYQQLTDAFFEEYGITPSKEIAAWYRNWELGVISSS</sequence>